<dbReference type="PANTHER" id="PTHR15919">
    <property type="entry name" value="DAPPER-RELATED"/>
    <property type="match status" value="1"/>
</dbReference>
<keyword evidence="6 7" id="KW-0175">Coiled coil</keyword>
<keyword evidence="4" id="KW-0963">Cytoplasm</keyword>
<feature type="compositionally biased region" description="Basic and acidic residues" evidence="8">
    <location>
        <begin position="829"/>
        <end position="838"/>
    </location>
</feature>
<dbReference type="InterPro" id="IPR024843">
    <property type="entry name" value="Dapper"/>
</dbReference>
<feature type="compositionally biased region" description="Polar residues" evidence="8">
    <location>
        <begin position="596"/>
        <end position="607"/>
    </location>
</feature>
<proteinExistence type="inferred from homology"/>
<feature type="compositionally biased region" description="Low complexity" evidence="8">
    <location>
        <begin position="65"/>
        <end position="79"/>
    </location>
</feature>
<dbReference type="GO" id="GO:0007224">
    <property type="term" value="P:smoothened signaling pathway"/>
    <property type="evidence" value="ECO:0007669"/>
    <property type="project" value="InterPro"/>
</dbReference>
<evidence type="ECO:0000313" key="10">
    <source>
        <dbReference type="Proteomes" id="UP000308365"/>
    </source>
</evidence>
<feature type="region of interest" description="Disordered" evidence="8">
    <location>
        <begin position="596"/>
        <end position="914"/>
    </location>
</feature>
<feature type="region of interest" description="Disordered" evidence="8">
    <location>
        <begin position="62"/>
        <end position="97"/>
    </location>
</feature>
<feature type="region of interest" description="Disordered" evidence="8">
    <location>
        <begin position="559"/>
        <end position="578"/>
    </location>
</feature>
<sequence length="1197" mass="129157">MSRMISGLLPVQQQATADISVSVSEASEPLTSDIGLALEILLTEAAAATAVGKSARTKLNRSELSHLLSKPSSLTSKSPGPGGRDPRGAEGDGSGAPRPPVSRFSLWGLEPLPVIPADFSLNLRLFTTPCLPLRSNRPKARFLFEVDVLLFTLRALSRRCSGIRGSGSLSSGQQIHPVFNVTLSERRLAACLRRQRPPGKAKEVRRAERYYKEDEVAPAGTARELEPPAPVRGEQRTAEPEGRWREKGEADTERQRTRERQEATLAGLAELEYLRQRQELLVRGALRSSGGAGPAAARAGELPGEAAQRSRLEEKFLEENILLLRKQLNCLRRRDAGLLNQLQELDKQISDLRLDVEKTSEEHLETDSRPSSGFYELSDGASGSLSNSSNSVFSECLSTCHSSTCFCSPLEATLTISDGCPKSAGWLEYKEGHCEDQASGAVGRSPSTSQSNSLGVIADVNPKYQCDLVSKNGNDVYRYPSPLHAVAVQSPMFLLCLTGNPLREDERLGSHANDICVGSELDAVKTDTSLPSPSSLWSAPHPSLSKKMDGYILSLVQKKTHPVRTNKPRTSVNADPTKGLLRNGSVCVRVTAAVSQGNGGNLKNSKQLPLPSGGVPSLDNGTLSPLKQWSKESKPEPLESKRLPAPEGISPGTATELPGKHLTKNAKPASQELARCPPAGVGESPKESGQIAAASPKESPGKVPASLQENKVVQPLKKVPQKNSPPALPTAAPPPAASALLSPAFPVEERPALDFRSEGSSSQSLEEGPLGKAPPVLAQPPSVRPPRGTRPVATPRVSALKPRAPAVHGPESTLPAVREKGRAAGKKCRFPDDADTNKKLRRAPAKGRRGGGGQSDVGPPSRPLGAGHRAGSRGHGHGHGREAVVAKPKHKRTDSRRWRSAAEVSYEEALRRARRGRREPTGLFAAGPLPYASPYAYAASDSEYSAECESLFHSTVLDTSEDERSNYTTNCFGDSESSVSEGEFVGDSTSTSDSEESGGLIWSQFVQTLPLQPVPAPDLRHNPTKTFVKIKASHNLKKKILRFRSGSLKLMTTNSLVYWTQNLKTRPYIQRGHRSKIHILECSLKEPDLREKAKVLGFRDNGTGLNYAIAYCAGEKEITRRVKSQDSKVNHLTKVGKREAAEGTKRGGPRRSWKRAKLIPTPGLRRKGNCCKLLPKEKFHRESSSELGVVLPSALAA</sequence>
<feature type="compositionally biased region" description="Low complexity" evidence="8">
    <location>
        <begin position="711"/>
        <end position="725"/>
    </location>
</feature>
<dbReference type="GO" id="GO:0090090">
    <property type="term" value="P:negative regulation of canonical Wnt signaling pathway"/>
    <property type="evidence" value="ECO:0007669"/>
    <property type="project" value="TreeGrafter"/>
</dbReference>
<feature type="region of interest" description="Disordered" evidence="8">
    <location>
        <begin position="212"/>
        <end position="260"/>
    </location>
</feature>
<evidence type="ECO:0000256" key="5">
    <source>
        <dbReference type="ARBA" id="ARBA00022687"/>
    </source>
</evidence>
<evidence type="ECO:0000256" key="6">
    <source>
        <dbReference type="ARBA" id="ARBA00023054"/>
    </source>
</evidence>
<dbReference type="GO" id="GO:0046329">
    <property type="term" value="P:negative regulation of JNK cascade"/>
    <property type="evidence" value="ECO:0007669"/>
    <property type="project" value="TreeGrafter"/>
</dbReference>
<dbReference type="AlphaFoldDB" id="A0A4U1EEN9"/>
<keyword evidence="3" id="KW-0217">Developmental protein</keyword>
<evidence type="ECO:0008006" key="11">
    <source>
        <dbReference type="Google" id="ProtNLM"/>
    </source>
</evidence>
<feature type="compositionally biased region" description="Basic residues" evidence="8">
    <location>
        <begin position="839"/>
        <end position="849"/>
    </location>
</feature>
<evidence type="ECO:0000256" key="3">
    <source>
        <dbReference type="ARBA" id="ARBA00022473"/>
    </source>
</evidence>
<feature type="compositionally biased region" description="Pro residues" evidence="8">
    <location>
        <begin position="726"/>
        <end position="736"/>
    </location>
</feature>
<comment type="similarity">
    <text evidence="2">Belongs to the dapper family.</text>
</comment>
<evidence type="ECO:0000256" key="7">
    <source>
        <dbReference type="SAM" id="Coils"/>
    </source>
</evidence>
<dbReference type="GO" id="GO:0016055">
    <property type="term" value="P:Wnt signaling pathway"/>
    <property type="evidence" value="ECO:0007669"/>
    <property type="project" value="UniProtKB-KW"/>
</dbReference>
<dbReference type="GO" id="GO:0005737">
    <property type="term" value="C:cytoplasm"/>
    <property type="evidence" value="ECO:0007669"/>
    <property type="project" value="UniProtKB-SubCell"/>
</dbReference>
<evidence type="ECO:0000256" key="4">
    <source>
        <dbReference type="ARBA" id="ARBA00022490"/>
    </source>
</evidence>
<comment type="caution">
    <text evidence="9">The sequence shown here is derived from an EMBL/GenBank/DDBJ whole genome shotgun (WGS) entry which is preliminary data.</text>
</comment>
<organism evidence="9 10">
    <name type="scientific">Monodon monoceros</name>
    <name type="common">Narwhal</name>
    <name type="synonym">Ceratodon monodon</name>
    <dbReference type="NCBI Taxonomy" id="40151"/>
    <lineage>
        <taxon>Eukaryota</taxon>
        <taxon>Metazoa</taxon>
        <taxon>Chordata</taxon>
        <taxon>Craniata</taxon>
        <taxon>Vertebrata</taxon>
        <taxon>Euteleostomi</taxon>
        <taxon>Mammalia</taxon>
        <taxon>Eutheria</taxon>
        <taxon>Laurasiatheria</taxon>
        <taxon>Artiodactyla</taxon>
        <taxon>Whippomorpha</taxon>
        <taxon>Cetacea</taxon>
        <taxon>Odontoceti</taxon>
        <taxon>Monodontidae</taxon>
        <taxon>Monodon</taxon>
    </lineage>
</organism>
<name>A0A4U1EEN9_MONMO</name>
<evidence type="ECO:0000256" key="1">
    <source>
        <dbReference type="ARBA" id="ARBA00004496"/>
    </source>
</evidence>
<feature type="compositionally biased region" description="Low complexity" evidence="8">
    <location>
        <begin position="972"/>
        <end position="992"/>
    </location>
</feature>
<feature type="coiled-coil region" evidence="7">
    <location>
        <begin position="314"/>
        <end position="362"/>
    </location>
</feature>
<feature type="compositionally biased region" description="Basic and acidic residues" evidence="8">
    <location>
        <begin position="629"/>
        <end position="644"/>
    </location>
</feature>
<accession>A0A4U1EEN9</accession>
<feature type="non-terminal residue" evidence="9">
    <location>
        <position position="1197"/>
    </location>
</feature>
<protein>
    <recommendedName>
        <fullName evidence="11">Dapper homolog 1</fullName>
    </recommendedName>
</protein>
<evidence type="ECO:0000313" key="9">
    <source>
        <dbReference type="EMBL" id="TKC34508.1"/>
    </source>
</evidence>
<feature type="compositionally biased region" description="Basic and acidic residues" evidence="8">
    <location>
        <begin position="747"/>
        <end position="757"/>
    </location>
</feature>
<dbReference type="GO" id="GO:2000095">
    <property type="term" value="P:regulation of Wnt signaling pathway, planar cell polarity pathway"/>
    <property type="evidence" value="ECO:0007669"/>
    <property type="project" value="TreeGrafter"/>
</dbReference>
<comment type="subcellular location">
    <subcellularLocation>
        <location evidence="1">Cytoplasm</location>
    </subcellularLocation>
</comment>
<keyword evidence="5" id="KW-0879">Wnt signaling pathway</keyword>
<feature type="compositionally biased region" description="Basic and acidic residues" evidence="8">
    <location>
        <begin position="233"/>
        <end position="260"/>
    </location>
</feature>
<dbReference type="EMBL" id="RWIC01001843">
    <property type="protein sequence ID" value="TKC34508.1"/>
    <property type="molecule type" value="Genomic_DNA"/>
</dbReference>
<dbReference type="Pfam" id="PF15268">
    <property type="entry name" value="Dapper"/>
    <property type="match status" value="2"/>
</dbReference>
<dbReference type="Proteomes" id="UP000308365">
    <property type="component" value="Unassembled WGS sequence"/>
</dbReference>
<reference evidence="10" key="1">
    <citation type="journal article" date="2019" name="IScience">
        <title>Narwhal Genome Reveals Long-Term Low Genetic Diversity despite Current Large Abundance Size.</title>
        <authorList>
            <person name="Westbury M.V."/>
            <person name="Petersen B."/>
            <person name="Garde E."/>
            <person name="Heide-Jorgensen M.P."/>
            <person name="Lorenzen E.D."/>
        </authorList>
    </citation>
    <scope>NUCLEOTIDE SEQUENCE [LARGE SCALE GENOMIC DNA]</scope>
</reference>
<dbReference type="Pfam" id="PF15324">
    <property type="entry name" value="TALPID3"/>
    <property type="match status" value="1"/>
</dbReference>
<dbReference type="InterPro" id="IPR029246">
    <property type="entry name" value="TALPID3"/>
</dbReference>
<gene>
    <name evidence="9" type="ORF">EI555_019833</name>
</gene>
<evidence type="ECO:0000256" key="8">
    <source>
        <dbReference type="SAM" id="MobiDB-lite"/>
    </source>
</evidence>
<feature type="compositionally biased region" description="Low complexity" evidence="8">
    <location>
        <begin position="758"/>
        <end position="771"/>
    </location>
</feature>
<feature type="region of interest" description="Disordered" evidence="8">
    <location>
        <begin position="970"/>
        <end position="996"/>
    </location>
</feature>
<dbReference type="PANTHER" id="PTHR15919:SF12">
    <property type="entry name" value="DAPPER HOMOLOG 1"/>
    <property type="match status" value="1"/>
</dbReference>
<evidence type="ECO:0000256" key="2">
    <source>
        <dbReference type="ARBA" id="ARBA00010807"/>
    </source>
</evidence>